<dbReference type="Pfam" id="PF17657">
    <property type="entry name" value="DNA_pol3_finger"/>
    <property type="match status" value="1"/>
</dbReference>
<feature type="domain" description="DNA polymerase helix-hairpin-helix motif" evidence="9">
    <location>
        <begin position="850"/>
        <end position="933"/>
    </location>
</feature>
<organism evidence="11">
    <name type="scientific">Siphoviridae sp. cteLh2</name>
    <dbReference type="NCBI Taxonomy" id="2825590"/>
    <lineage>
        <taxon>Viruses</taxon>
        <taxon>Duplodnaviria</taxon>
        <taxon>Heunggongvirae</taxon>
        <taxon>Uroviricota</taxon>
        <taxon>Caudoviricetes</taxon>
    </lineage>
</organism>
<dbReference type="SUPFAM" id="SSF89550">
    <property type="entry name" value="PHP domain-like"/>
    <property type="match status" value="1"/>
</dbReference>
<feature type="domain" description="Bacterial DNA polymerase III alpha subunit NTPase" evidence="8">
    <location>
        <begin position="326"/>
        <end position="614"/>
    </location>
</feature>
<dbReference type="PANTHER" id="PTHR32294:SF0">
    <property type="entry name" value="DNA POLYMERASE III SUBUNIT ALPHA"/>
    <property type="match status" value="1"/>
</dbReference>
<keyword evidence="4" id="KW-0235">DNA replication</keyword>
<evidence type="ECO:0000259" key="10">
    <source>
        <dbReference type="Pfam" id="PF17657"/>
    </source>
</evidence>
<evidence type="ECO:0000256" key="3">
    <source>
        <dbReference type="ARBA" id="ARBA00022695"/>
    </source>
</evidence>
<dbReference type="GO" id="GO:0006260">
    <property type="term" value="P:DNA replication"/>
    <property type="evidence" value="ECO:0007669"/>
    <property type="project" value="UniProtKB-KW"/>
</dbReference>
<feature type="domain" description="DNA polymerase III alpha subunit finger" evidence="10">
    <location>
        <begin position="637"/>
        <end position="771"/>
    </location>
</feature>
<name>A0A8S5U5M6_9CAUD</name>
<dbReference type="InterPro" id="IPR040982">
    <property type="entry name" value="DNA_pol3_finger"/>
</dbReference>
<dbReference type="EMBL" id="BK016017">
    <property type="protein sequence ID" value="DAF89755.1"/>
    <property type="molecule type" value="Genomic_DNA"/>
</dbReference>
<reference evidence="11" key="1">
    <citation type="journal article" date="2021" name="Proc. Natl. Acad. Sci. U.S.A.">
        <title>A Catalog of Tens of Thousands of Viruses from Human Metagenomes Reveals Hidden Associations with Chronic Diseases.</title>
        <authorList>
            <person name="Tisza M.J."/>
            <person name="Buck C.B."/>
        </authorList>
    </citation>
    <scope>NUCLEOTIDE SEQUENCE</scope>
    <source>
        <strain evidence="11">CteLh2</strain>
    </source>
</reference>
<dbReference type="Pfam" id="PF07733">
    <property type="entry name" value="DNA_pol3_alpha"/>
    <property type="match status" value="1"/>
</dbReference>
<dbReference type="InterPro" id="IPR016195">
    <property type="entry name" value="Pol/histidinol_Pase-like"/>
</dbReference>
<evidence type="ECO:0000256" key="5">
    <source>
        <dbReference type="ARBA" id="ARBA00022932"/>
    </source>
</evidence>
<dbReference type="PANTHER" id="PTHR32294">
    <property type="entry name" value="DNA POLYMERASE III SUBUNIT ALPHA"/>
    <property type="match status" value="1"/>
</dbReference>
<comment type="catalytic activity">
    <reaction evidence="6">
        <text>DNA(n) + a 2'-deoxyribonucleoside 5'-triphosphate = DNA(n+1) + diphosphate</text>
        <dbReference type="Rhea" id="RHEA:22508"/>
        <dbReference type="Rhea" id="RHEA-COMP:17339"/>
        <dbReference type="Rhea" id="RHEA-COMP:17340"/>
        <dbReference type="ChEBI" id="CHEBI:33019"/>
        <dbReference type="ChEBI" id="CHEBI:61560"/>
        <dbReference type="ChEBI" id="CHEBI:173112"/>
        <dbReference type="EC" id="2.7.7.7"/>
    </reaction>
</comment>
<evidence type="ECO:0000256" key="4">
    <source>
        <dbReference type="ARBA" id="ARBA00022705"/>
    </source>
</evidence>
<evidence type="ECO:0000259" key="7">
    <source>
        <dbReference type="Pfam" id="PF02811"/>
    </source>
</evidence>
<dbReference type="GO" id="GO:0008408">
    <property type="term" value="F:3'-5' exonuclease activity"/>
    <property type="evidence" value="ECO:0007669"/>
    <property type="project" value="InterPro"/>
</dbReference>
<dbReference type="EC" id="2.7.7.7" evidence="1"/>
<dbReference type="InterPro" id="IPR004805">
    <property type="entry name" value="DnaE2/DnaE/PolC"/>
</dbReference>
<evidence type="ECO:0000256" key="2">
    <source>
        <dbReference type="ARBA" id="ARBA00022679"/>
    </source>
</evidence>
<protein>
    <recommendedName>
        <fullName evidence="1">DNA-directed DNA polymerase</fullName>
        <ecNumber evidence="1">2.7.7.7</ecNumber>
    </recommendedName>
</protein>
<proteinExistence type="predicted"/>
<dbReference type="InterPro" id="IPR011708">
    <property type="entry name" value="DNA_pol3_alpha_NTPase_dom"/>
</dbReference>
<dbReference type="Pfam" id="PF14579">
    <property type="entry name" value="HHH_6"/>
    <property type="match status" value="1"/>
</dbReference>
<dbReference type="Pfam" id="PF02811">
    <property type="entry name" value="PHP"/>
    <property type="match status" value="1"/>
</dbReference>
<dbReference type="InterPro" id="IPR004013">
    <property type="entry name" value="PHP_dom"/>
</dbReference>
<dbReference type="Gene3D" id="3.20.20.140">
    <property type="entry name" value="Metal-dependent hydrolases"/>
    <property type="match status" value="1"/>
</dbReference>
<evidence type="ECO:0000259" key="8">
    <source>
        <dbReference type="Pfam" id="PF07733"/>
    </source>
</evidence>
<sequence length="1118" mass="130048">MKTYVRHHLHDDTSNANGYADSCTKYTEYIDLAKKEGCSAIAFSNHGGIYDWVKKKQACDKAKIKYIHGVELYLCVNLEDNTRGFHIGLYSKNWDGVKELNSLMSIATSKGKNKDNTDRHMYYNPRISFDELMNTSDNIIVTTACLASPLWKLSNKDCLNDENGEEIYKYNISKRNELLKWLSKNKHRCFLEIQYHNCEHQKEFNKMLYKWSCEYNIPLIAGTDTHSSNKYKAECRKVLQKAKDSFYGEEDEFDLVWKSYDELIECFKIQNSLPMDVVLEAIENTNKLADLVEDFELDRTFKYPTLYGKDSRSIWKNRILKMFNDKINNNIIDTDRIDEYRLQMAEEFDVMCKLGMESFMMFMSELMEWAKKNDIHSSPCRGSVGGSLIAFITDIISVDPIKWKTVFSRFCNADRISLGDIDEDFAPNDREKVYKYIIDRFGNKNVSYILTLGTIQDRGSIDVLAKGLNYKNLDLVKEIKNKFDKYFDEFSKIIQEEVNLEELEGATSSSPNFDDYELYMKIIRNDKKAKKITELKELWDLLREENKELFYYFDGIKGTIISKGSHPSGMIGSPITLYDNLGVFYKGGDEDIPISFCAMKAVDFLNFVKFDILGLKTIGILQDTYKLIGIPWEEDYVIDWNDDNVWNDMITCNAGIFQFEGDYAFDLLKQFKPHAINDMSLVNASLRPSGKSYRNRLIGGEINKNPSTIIDELLSDNRGFLVFQEDTIAFLQQICGMSGSEADTTRRAIGKKDEELLKEQLPKILEGYCKNSPHDREIAEKEAKEFIQIVEDSSEYQFGYNHSTGYSMNGYKCARLRYYYPLEFVTAYLNNAENEVDINNGMKMASVKNITINPPKFRYSKGGYYPNRETNSIYKGIGSIKYCNEQIGEELYALRDNQYNTFVDLLVELDKTSLDTRQLDILIKLDFFDEFGGSLYLLKVVKLYNDIYNSKQFSKDKITDTTMLNLLYKYSNKQTAKLFKEVDTKSLLNELISTLDKTSNIDIYDRIKAESEFVGYLSYKDGSYDSSIMVVTEIKINRWGTPYVKLYRIMDGHTAEIKVNKKYYNNKPIEKLDVIKVNIIPKKKKRQIDGEWREIDEEEFILNSYGRIVKDNEQEEYR</sequence>
<accession>A0A8S5U5M6</accession>
<keyword evidence="2" id="KW-0808">Transferase</keyword>
<evidence type="ECO:0000256" key="6">
    <source>
        <dbReference type="ARBA" id="ARBA00049244"/>
    </source>
</evidence>
<dbReference type="InterPro" id="IPR029460">
    <property type="entry name" value="DNAPol_HHH"/>
</dbReference>
<evidence type="ECO:0000259" key="9">
    <source>
        <dbReference type="Pfam" id="PF14579"/>
    </source>
</evidence>
<feature type="domain" description="PHP" evidence="7">
    <location>
        <begin position="8"/>
        <end position="196"/>
    </location>
</feature>
<dbReference type="GO" id="GO:0003887">
    <property type="term" value="F:DNA-directed DNA polymerase activity"/>
    <property type="evidence" value="ECO:0007669"/>
    <property type="project" value="UniProtKB-KW"/>
</dbReference>
<evidence type="ECO:0000313" key="11">
    <source>
        <dbReference type="EMBL" id="DAF89755.1"/>
    </source>
</evidence>
<keyword evidence="3" id="KW-0548">Nucleotidyltransferase</keyword>
<evidence type="ECO:0000256" key="1">
    <source>
        <dbReference type="ARBA" id="ARBA00012417"/>
    </source>
</evidence>
<keyword evidence="5 11" id="KW-0239">DNA-directed DNA polymerase</keyword>